<dbReference type="Gene3D" id="3.10.310.70">
    <property type="match status" value="1"/>
</dbReference>
<dbReference type="Pfam" id="PF07969">
    <property type="entry name" value="Amidohydro_3"/>
    <property type="match status" value="1"/>
</dbReference>
<dbReference type="Gene3D" id="2.30.40.10">
    <property type="entry name" value="Urease, subunit C, domain 1"/>
    <property type="match status" value="1"/>
</dbReference>
<feature type="domain" description="Amidohydrolase 3" evidence="1">
    <location>
        <begin position="57"/>
        <end position="533"/>
    </location>
</feature>
<dbReference type="InterPro" id="IPR011059">
    <property type="entry name" value="Metal-dep_hydrolase_composite"/>
</dbReference>
<dbReference type="Proteomes" id="UP000465622">
    <property type="component" value="Chromosome"/>
</dbReference>
<dbReference type="InterPro" id="IPR032466">
    <property type="entry name" value="Metal_Hydrolase"/>
</dbReference>
<evidence type="ECO:0000259" key="1">
    <source>
        <dbReference type="Pfam" id="PF07969"/>
    </source>
</evidence>
<dbReference type="SUPFAM" id="SSF51338">
    <property type="entry name" value="Composite domain of metallo-dependent hydrolases"/>
    <property type="match status" value="1"/>
</dbReference>
<gene>
    <name evidence="2" type="ORF">MMAGJ_29660</name>
</gene>
<dbReference type="RefSeq" id="WP_036431456.1">
    <property type="nucleotide sequence ID" value="NZ_AP022567.1"/>
</dbReference>
<organism evidence="2 3">
    <name type="scientific">Mycolicibacterium mageritense</name>
    <name type="common">Mycobacterium mageritense</name>
    <dbReference type="NCBI Taxonomy" id="53462"/>
    <lineage>
        <taxon>Bacteria</taxon>
        <taxon>Bacillati</taxon>
        <taxon>Actinomycetota</taxon>
        <taxon>Actinomycetes</taxon>
        <taxon>Mycobacteriales</taxon>
        <taxon>Mycobacteriaceae</taxon>
        <taxon>Mycolicibacterium</taxon>
    </lineage>
</organism>
<evidence type="ECO:0000313" key="2">
    <source>
        <dbReference type="EMBL" id="BBX33684.1"/>
    </source>
</evidence>
<dbReference type="EMBL" id="AP022567">
    <property type="protein sequence ID" value="BBX33684.1"/>
    <property type="molecule type" value="Genomic_DNA"/>
</dbReference>
<dbReference type="SUPFAM" id="SSF51556">
    <property type="entry name" value="Metallo-dependent hydrolases"/>
    <property type="match status" value="1"/>
</dbReference>
<dbReference type="InterPro" id="IPR013108">
    <property type="entry name" value="Amidohydro_3"/>
</dbReference>
<reference evidence="2 3" key="1">
    <citation type="journal article" date="2019" name="Emerg. Microbes Infect.">
        <title>Comprehensive subspecies identification of 175 nontuberculous mycobacteria species based on 7547 genomic profiles.</title>
        <authorList>
            <person name="Matsumoto Y."/>
            <person name="Kinjo T."/>
            <person name="Motooka D."/>
            <person name="Nabeya D."/>
            <person name="Jung N."/>
            <person name="Uechi K."/>
            <person name="Horii T."/>
            <person name="Iida T."/>
            <person name="Fujita J."/>
            <person name="Nakamura S."/>
        </authorList>
    </citation>
    <scope>NUCLEOTIDE SEQUENCE [LARGE SCALE GENOMIC DNA]</scope>
    <source>
        <strain evidence="2 3">JCM 12375</strain>
    </source>
</reference>
<keyword evidence="2" id="KW-0378">Hydrolase</keyword>
<accession>A0ABN5Y6B7</accession>
<protein>
    <submittedName>
        <fullName evidence="2">Hydrolase</fullName>
    </submittedName>
</protein>
<name>A0ABN5Y6B7_MYCME</name>
<dbReference type="PANTHER" id="PTHR22642:SF2">
    <property type="entry name" value="PROTEIN LONG AFTER FAR-RED 3"/>
    <property type="match status" value="1"/>
</dbReference>
<dbReference type="InterPro" id="IPR033932">
    <property type="entry name" value="YtcJ-like"/>
</dbReference>
<keyword evidence="3" id="KW-1185">Reference proteome</keyword>
<dbReference type="GO" id="GO:0016787">
    <property type="term" value="F:hydrolase activity"/>
    <property type="evidence" value="ECO:0007669"/>
    <property type="project" value="UniProtKB-KW"/>
</dbReference>
<evidence type="ECO:0000313" key="3">
    <source>
        <dbReference type="Proteomes" id="UP000465622"/>
    </source>
</evidence>
<dbReference type="CDD" id="cd01300">
    <property type="entry name" value="YtcJ_like"/>
    <property type="match status" value="1"/>
</dbReference>
<dbReference type="PANTHER" id="PTHR22642">
    <property type="entry name" value="IMIDAZOLONEPROPIONASE"/>
    <property type="match status" value="1"/>
</dbReference>
<dbReference type="Gene3D" id="3.20.20.140">
    <property type="entry name" value="Metal-dependent hydrolases"/>
    <property type="match status" value="1"/>
</dbReference>
<proteinExistence type="predicted"/>
<sequence length="537" mass="58049">MTFVSPVTSGAVVNARIRTLDPDLPRAEALSWTDGRITAVGSAADVLATVPPGTEPVDLGGACLTPGLIDSHLHPAWGAELSRGADVAGHTDLDRLRDALRAEAARTPDGVWVRAWNVDYAAFAQTGISAQLIDEAVGRRPFIGVFYDLHTAVVSTAAIRESGLTGREVFPDAAAVVTDDTGRPTGELKEPSAYLPLMDAQAETDPAAVLNRLAGVLKELNRFGVTGGVVMDADAGQLDTYAALEDTGRLSVRLVAALWHHPDRDDAGVAELVKLATRRGRRWRSGMVKIFSDGVIDTGTAWLREPDTCGCGSHPFWPDPQRLRNVIHQYTAAGIQLAIHAVGDQAVSFVLDCYRDADGTARHRLEHLELLTDDDVKRLAEQQVTASMQPLHMQWRQADHSDAFARRLGRRRAAQAFRVADVITAGGPVCLGSDWPVADSDPRYGMAWARLRRTPGDRNGHVFEPEQRLTGEQALLGYTAWAAEALGENDRGRIRVGARADLTAFAADPVRVDADDLIDLPIPLTVVDGEIVHREDV</sequence>